<evidence type="ECO:0000256" key="2">
    <source>
        <dbReference type="ARBA" id="ARBA00022801"/>
    </source>
</evidence>
<dbReference type="InterPro" id="IPR050563">
    <property type="entry name" value="4-hydroxybenzoyl-CoA_TE"/>
</dbReference>
<name>A0ABS7PRP2_9SPHN</name>
<dbReference type="SUPFAM" id="SSF54637">
    <property type="entry name" value="Thioesterase/thiol ester dehydrase-isomerase"/>
    <property type="match status" value="1"/>
</dbReference>
<dbReference type="PANTHER" id="PTHR31793">
    <property type="entry name" value="4-HYDROXYBENZOYL-COA THIOESTERASE FAMILY MEMBER"/>
    <property type="match status" value="1"/>
</dbReference>
<dbReference type="Gene3D" id="3.10.129.10">
    <property type="entry name" value="Hotdog Thioesterase"/>
    <property type="match status" value="1"/>
</dbReference>
<evidence type="ECO:0000313" key="3">
    <source>
        <dbReference type="EMBL" id="MBY8824000.1"/>
    </source>
</evidence>
<evidence type="ECO:0000313" key="4">
    <source>
        <dbReference type="Proteomes" id="UP000706039"/>
    </source>
</evidence>
<comment type="similarity">
    <text evidence="1">Belongs to the 4-hydroxybenzoyl-CoA thioesterase family.</text>
</comment>
<dbReference type="InterPro" id="IPR029069">
    <property type="entry name" value="HotDog_dom_sf"/>
</dbReference>
<keyword evidence="4" id="KW-1185">Reference proteome</keyword>
<accession>A0ABS7PRP2</accession>
<comment type="caution">
    <text evidence="3">The sequence shown here is derived from an EMBL/GenBank/DDBJ whole genome shotgun (WGS) entry which is preliminary data.</text>
</comment>
<proteinExistence type="inferred from homology"/>
<evidence type="ECO:0000256" key="1">
    <source>
        <dbReference type="ARBA" id="ARBA00005953"/>
    </source>
</evidence>
<dbReference type="Proteomes" id="UP000706039">
    <property type="component" value="Unassembled WGS sequence"/>
</dbReference>
<sequence>MAEGHPIDCGFAVVHPWLCDAMGHLTTRHYLGMFDDATYHLFATLGHTPAQDMLEHRGWADVRHEIDYRSELAAGALVRIDGRVTSIGRTSVGIEYRMFERTEDRLCAALAARTVCFDLKQRRAQPLPENFIARVAERFGIHA</sequence>
<dbReference type="RefSeq" id="WP_222991102.1">
    <property type="nucleotide sequence ID" value="NZ_JAINVV010000008.1"/>
</dbReference>
<reference evidence="3 4" key="1">
    <citation type="submission" date="2021-08" db="EMBL/GenBank/DDBJ databases">
        <authorList>
            <person name="Tuo L."/>
        </authorList>
    </citation>
    <scope>NUCLEOTIDE SEQUENCE [LARGE SCALE GENOMIC DNA]</scope>
    <source>
        <strain evidence="3 4">JCM 31229</strain>
    </source>
</reference>
<protein>
    <submittedName>
        <fullName evidence="3">Acyl-CoA thioesterase</fullName>
    </submittedName>
</protein>
<keyword evidence="2" id="KW-0378">Hydrolase</keyword>
<dbReference type="Pfam" id="PF13279">
    <property type="entry name" value="4HBT_2"/>
    <property type="match status" value="1"/>
</dbReference>
<organism evidence="3 4">
    <name type="scientific">Sphingomonas colocasiae</name>
    <dbReference type="NCBI Taxonomy" id="1848973"/>
    <lineage>
        <taxon>Bacteria</taxon>
        <taxon>Pseudomonadati</taxon>
        <taxon>Pseudomonadota</taxon>
        <taxon>Alphaproteobacteria</taxon>
        <taxon>Sphingomonadales</taxon>
        <taxon>Sphingomonadaceae</taxon>
        <taxon>Sphingomonas</taxon>
    </lineage>
</organism>
<dbReference type="EMBL" id="JAINVV010000008">
    <property type="protein sequence ID" value="MBY8824000.1"/>
    <property type="molecule type" value="Genomic_DNA"/>
</dbReference>
<gene>
    <name evidence="3" type="ORF">K7G82_16970</name>
</gene>
<dbReference type="PANTHER" id="PTHR31793:SF27">
    <property type="entry name" value="NOVEL THIOESTERASE SUPERFAMILY DOMAIN AND SAPOSIN A-TYPE DOMAIN CONTAINING PROTEIN (0610012H03RIK)"/>
    <property type="match status" value="1"/>
</dbReference>
<dbReference type="CDD" id="cd00586">
    <property type="entry name" value="4HBT"/>
    <property type="match status" value="1"/>
</dbReference>